<dbReference type="InterPro" id="IPR015050">
    <property type="entry name" value="BofC_C"/>
</dbReference>
<accession>A0A2N6VKP2</accession>
<dbReference type="OrthoDB" id="9801841at2"/>
<organism evidence="4 5">
    <name type="scientific">Brevibacterium paucivorans</name>
    <dbReference type="NCBI Taxonomy" id="170994"/>
    <lineage>
        <taxon>Bacteria</taxon>
        <taxon>Bacillati</taxon>
        <taxon>Actinomycetota</taxon>
        <taxon>Actinomycetes</taxon>
        <taxon>Micrococcales</taxon>
        <taxon>Brevibacteriaceae</taxon>
        <taxon>Brevibacterium</taxon>
    </lineage>
</organism>
<feature type="region of interest" description="Disordered" evidence="1">
    <location>
        <begin position="477"/>
        <end position="541"/>
    </location>
</feature>
<dbReference type="PANTHER" id="PTHR13832:SF827">
    <property type="entry name" value="PROTEIN PHOSPHATASE 1L"/>
    <property type="match status" value="1"/>
</dbReference>
<dbReference type="SUPFAM" id="SSF81606">
    <property type="entry name" value="PP2C-like"/>
    <property type="match status" value="1"/>
</dbReference>
<evidence type="ECO:0000313" key="4">
    <source>
        <dbReference type="EMBL" id="PMD04686.1"/>
    </source>
</evidence>
<keyword evidence="2" id="KW-0812">Transmembrane</keyword>
<gene>
    <name evidence="4" type="ORF">CJ199_09960</name>
</gene>
<keyword evidence="2" id="KW-0472">Membrane</keyword>
<dbReference type="InterPro" id="IPR001932">
    <property type="entry name" value="PPM-type_phosphatase-like_dom"/>
</dbReference>
<sequence>MTDFVFNSAVRSNVGLVRKNNQDSGYAGRNFLLIADGMGGHAGGDVASAITVARLASLDHPDHNGESLDSLRSTILDANDRIARAVDDEPQLGGMGTTVTALLRCNDRLALAHIGDSRAYLLRDDSFTQMTTDHTFVQMLVDEGRITPEEAEYHPQRSVVMRVLGDVGAPPELDMSVREARIGDRWMLCSDGLTGFADLDVIEEALRSIDDPGDCAEKLVNMALEGGGADNITVVIGDVIDATDLTAEDLDAPGAFGGSVEINPQYAQLGSADNDTQPVNEPKAVEDLETEALPQVDEKTAEVSSDSASASEETKEGADPNPAEAASATAVGAAASSAASVADASKRGGRGKARATSGRKRKELGADTDDFDDFSDEEPRRHWIPWAIAAAVIVVLIAAGFAGKAFIQSQYYVTEEDGKVAVYQGISQNLGPFELSNLRETTDIEVQYLPAYSQSRLEETIPASSEDEAKKIVENLRSSAEKARQQSVSGGATDGNSSDPAPSAPGKPEQGQQQAPDQQQGQQNQPQQKQPAQQPKQGENP</sequence>
<evidence type="ECO:0000256" key="1">
    <source>
        <dbReference type="SAM" id="MobiDB-lite"/>
    </source>
</evidence>
<dbReference type="CDD" id="cd00143">
    <property type="entry name" value="PP2Cc"/>
    <property type="match status" value="1"/>
</dbReference>
<dbReference type="InterPro" id="IPR036457">
    <property type="entry name" value="PPM-type-like_dom_sf"/>
</dbReference>
<feature type="compositionally biased region" description="Basic residues" evidence="1">
    <location>
        <begin position="347"/>
        <end position="362"/>
    </location>
</feature>
<feature type="compositionally biased region" description="Polar residues" evidence="1">
    <location>
        <begin position="485"/>
        <end position="500"/>
    </location>
</feature>
<protein>
    <submittedName>
        <fullName evidence="4">Serine/threonine-protein phosphatase</fullName>
    </submittedName>
</protein>
<dbReference type="SMART" id="SM00331">
    <property type="entry name" value="PP2C_SIG"/>
    <property type="match status" value="1"/>
</dbReference>
<name>A0A2N6VKP2_9MICO</name>
<dbReference type="EMBL" id="PNHK01000004">
    <property type="protein sequence ID" value="PMD04686.1"/>
    <property type="molecule type" value="Genomic_DNA"/>
</dbReference>
<feature type="domain" description="PPM-type phosphatase" evidence="3">
    <location>
        <begin position="7"/>
        <end position="239"/>
    </location>
</feature>
<dbReference type="SMART" id="SM00332">
    <property type="entry name" value="PP2Cc"/>
    <property type="match status" value="1"/>
</dbReference>
<feature type="compositionally biased region" description="Low complexity" evidence="1">
    <location>
        <begin position="302"/>
        <end position="311"/>
    </location>
</feature>
<evidence type="ECO:0000256" key="2">
    <source>
        <dbReference type="SAM" id="Phobius"/>
    </source>
</evidence>
<dbReference type="PANTHER" id="PTHR13832">
    <property type="entry name" value="PROTEIN PHOSPHATASE 2C"/>
    <property type="match status" value="1"/>
</dbReference>
<feature type="region of interest" description="Disordered" evidence="1">
    <location>
        <begin position="290"/>
        <end position="375"/>
    </location>
</feature>
<dbReference type="Proteomes" id="UP000235598">
    <property type="component" value="Unassembled WGS sequence"/>
</dbReference>
<comment type="caution">
    <text evidence="4">The sequence shown here is derived from an EMBL/GenBank/DDBJ whole genome shotgun (WGS) entry which is preliminary data.</text>
</comment>
<dbReference type="GO" id="GO:0004722">
    <property type="term" value="F:protein serine/threonine phosphatase activity"/>
    <property type="evidence" value="ECO:0007669"/>
    <property type="project" value="InterPro"/>
</dbReference>
<dbReference type="Pfam" id="PF08955">
    <property type="entry name" value="BofC_C"/>
    <property type="match status" value="1"/>
</dbReference>
<dbReference type="RefSeq" id="WP_102239330.1">
    <property type="nucleotide sequence ID" value="NZ_BAAAIM010000004.1"/>
</dbReference>
<dbReference type="InterPro" id="IPR015655">
    <property type="entry name" value="PP2C"/>
</dbReference>
<dbReference type="Pfam" id="PF00481">
    <property type="entry name" value="PP2C"/>
    <property type="match status" value="1"/>
</dbReference>
<proteinExistence type="predicted"/>
<feature type="transmembrane region" description="Helical" evidence="2">
    <location>
        <begin position="383"/>
        <end position="402"/>
    </location>
</feature>
<dbReference type="PROSITE" id="PS51746">
    <property type="entry name" value="PPM_2"/>
    <property type="match status" value="1"/>
</dbReference>
<evidence type="ECO:0000313" key="5">
    <source>
        <dbReference type="Proteomes" id="UP000235598"/>
    </source>
</evidence>
<feature type="compositionally biased region" description="Low complexity" evidence="1">
    <location>
        <begin position="510"/>
        <end position="541"/>
    </location>
</feature>
<reference evidence="4 5" key="1">
    <citation type="submission" date="2017-09" db="EMBL/GenBank/DDBJ databases">
        <title>Bacterial strain isolated from the female urinary microbiota.</title>
        <authorList>
            <person name="Thomas-White K."/>
            <person name="Kumar N."/>
            <person name="Forster S."/>
            <person name="Putonti C."/>
            <person name="Lawley T."/>
            <person name="Wolfe A.J."/>
        </authorList>
    </citation>
    <scope>NUCLEOTIDE SEQUENCE [LARGE SCALE GENOMIC DNA]</scope>
    <source>
        <strain evidence="4 5">UMB1301</strain>
    </source>
</reference>
<feature type="compositionally biased region" description="Low complexity" evidence="1">
    <location>
        <begin position="323"/>
        <end position="343"/>
    </location>
</feature>
<evidence type="ECO:0000259" key="3">
    <source>
        <dbReference type="PROSITE" id="PS51746"/>
    </source>
</evidence>
<keyword evidence="2" id="KW-1133">Transmembrane helix</keyword>
<dbReference type="Gene3D" id="3.60.40.10">
    <property type="entry name" value="PPM-type phosphatase domain"/>
    <property type="match status" value="1"/>
</dbReference>
<feature type="compositionally biased region" description="Acidic residues" evidence="1">
    <location>
        <begin position="366"/>
        <end position="375"/>
    </location>
</feature>
<dbReference type="AlphaFoldDB" id="A0A2N6VKP2"/>